<reference evidence="1 2" key="1">
    <citation type="submission" date="2016-12" db="EMBL/GenBank/DDBJ databases">
        <title>Trade-off between light-utilization and light-protection in marine flavobacteria.</title>
        <authorList>
            <person name="Kumagai Y."/>
            <person name="Yoshizawa S."/>
            <person name="Kogure K."/>
            <person name="Iwasaki W."/>
        </authorList>
    </citation>
    <scope>NUCLEOTIDE SEQUENCE [LARGE SCALE GENOMIC DNA]</scope>
    <source>
        <strain evidence="1 2">NBRC 108759</strain>
    </source>
</reference>
<dbReference type="AlphaFoldDB" id="A0A2S7WMQ1"/>
<evidence type="ECO:0008006" key="3">
    <source>
        <dbReference type="Google" id="ProtNLM"/>
    </source>
</evidence>
<dbReference type="EMBL" id="MSCN01000001">
    <property type="protein sequence ID" value="PQJ78863.1"/>
    <property type="molecule type" value="Genomic_DNA"/>
</dbReference>
<sequence length="95" mass="11193">MNIIKIEKMSLLKIMLFCTIFFICNTKAQTERDKDWASWTTIALEYKLNDTWSFGLEEQFRLKENFSTVDEFFTELTTEYKLFKGLKLGVGLSCP</sequence>
<evidence type="ECO:0000313" key="2">
    <source>
        <dbReference type="Proteomes" id="UP000238882"/>
    </source>
</evidence>
<dbReference type="InterPro" id="IPR019619">
    <property type="entry name" value="DUF2490"/>
</dbReference>
<organism evidence="1 2">
    <name type="scientific">Polaribacter porphyrae</name>
    <dbReference type="NCBI Taxonomy" id="1137780"/>
    <lineage>
        <taxon>Bacteria</taxon>
        <taxon>Pseudomonadati</taxon>
        <taxon>Bacteroidota</taxon>
        <taxon>Flavobacteriia</taxon>
        <taxon>Flavobacteriales</taxon>
        <taxon>Flavobacteriaceae</taxon>
    </lineage>
</organism>
<dbReference type="OrthoDB" id="1026376at2"/>
<accession>A0A2S7WMQ1</accession>
<proteinExistence type="predicted"/>
<protein>
    <recommendedName>
        <fullName evidence="3">DUF2490 domain-containing protein</fullName>
    </recommendedName>
</protein>
<keyword evidence="2" id="KW-1185">Reference proteome</keyword>
<name>A0A2S7WMQ1_9FLAO</name>
<dbReference type="Proteomes" id="UP000238882">
    <property type="component" value="Unassembled WGS sequence"/>
</dbReference>
<dbReference type="RefSeq" id="WP_105015458.1">
    <property type="nucleotide sequence ID" value="NZ_MSCN01000001.1"/>
</dbReference>
<dbReference type="Pfam" id="PF10677">
    <property type="entry name" value="DUF2490"/>
    <property type="match status" value="1"/>
</dbReference>
<evidence type="ECO:0000313" key="1">
    <source>
        <dbReference type="EMBL" id="PQJ78863.1"/>
    </source>
</evidence>
<comment type="caution">
    <text evidence="1">The sequence shown here is derived from an EMBL/GenBank/DDBJ whole genome shotgun (WGS) entry which is preliminary data.</text>
</comment>
<gene>
    <name evidence="1" type="ORF">BTO18_06545</name>
</gene>